<organism evidence="2 3">
    <name type="scientific">Euplotes crassus</name>
    <dbReference type="NCBI Taxonomy" id="5936"/>
    <lineage>
        <taxon>Eukaryota</taxon>
        <taxon>Sar</taxon>
        <taxon>Alveolata</taxon>
        <taxon>Ciliophora</taxon>
        <taxon>Intramacronucleata</taxon>
        <taxon>Spirotrichea</taxon>
        <taxon>Hypotrichia</taxon>
        <taxon>Euplotida</taxon>
        <taxon>Euplotidae</taxon>
        <taxon>Moneuplotes</taxon>
    </lineage>
</organism>
<protein>
    <submittedName>
        <fullName evidence="2">Uncharacterized protein</fullName>
    </submittedName>
</protein>
<proteinExistence type="predicted"/>
<feature type="compositionally biased region" description="Basic and acidic residues" evidence="1">
    <location>
        <begin position="183"/>
        <end position="199"/>
    </location>
</feature>
<keyword evidence="3" id="KW-1185">Reference proteome</keyword>
<feature type="region of interest" description="Disordered" evidence="1">
    <location>
        <begin position="1"/>
        <end position="42"/>
    </location>
</feature>
<feature type="compositionally biased region" description="Basic and acidic residues" evidence="1">
    <location>
        <begin position="135"/>
        <end position="146"/>
    </location>
</feature>
<gene>
    <name evidence="2" type="ORF">ECRASSUSDP1_LOCUS16465</name>
</gene>
<feature type="region of interest" description="Disordered" evidence="1">
    <location>
        <begin position="90"/>
        <end position="213"/>
    </location>
</feature>
<dbReference type="EMBL" id="CAMPGE010016555">
    <property type="protein sequence ID" value="CAI2375105.1"/>
    <property type="molecule type" value="Genomic_DNA"/>
</dbReference>
<comment type="caution">
    <text evidence="2">The sequence shown here is derived from an EMBL/GenBank/DDBJ whole genome shotgun (WGS) entry which is preliminary data.</text>
</comment>
<evidence type="ECO:0000313" key="2">
    <source>
        <dbReference type="EMBL" id="CAI2375105.1"/>
    </source>
</evidence>
<feature type="compositionally biased region" description="Basic residues" evidence="1">
    <location>
        <begin position="122"/>
        <end position="134"/>
    </location>
</feature>
<name>A0AAD1XLX1_EUPCR</name>
<feature type="compositionally biased region" description="Polar residues" evidence="1">
    <location>
        <begin position="147"/>
        <end position="164"/>
    </location>
</feature>
<dbReference type="Proteomes" id="UP001295684">
    <property type="component" value="Unassembled WGS sequence"/>
</dbReference>
<evidence type="ECO:0000256" key="1">
    <source>
        <dbReference type="SAM" id="MobiDB-lite"/>
    </source>
</evidence>
<accession>A0AAD1XLX1</accession>
<dbReference type="AlphaFoldDB" id="A0AAD1XLX1"/>
<evidence type="ECO:0000313" key="3">
    <source>
        <dbReference type="Proteomes" id="UP001295684"/>
    </source>
</evidence>
<sequence length="316" mass="36728">MDFHESRYYQRRARGRGRGRRGYRGYRGAHKHSFRPSTTHNYDTISCKTHHVEENRLIDTNPDHHKGWKKYSATKKVLDKSKKEEDIISIQSETLGTRDHRQGQYNNEWESQEDKLTNSLKKTNRKQHKNKRRNILSDKNHEKTKVNENISLNASDLTKNSQSEGFAKPEDSKVVSQRISSPKKKENDTKLKSEKDTKAKLSKKPTRPFIPKDRRSSNILSSSYFQLKFQMESKEIAKSIRCDLLKNPDKSRETVVIGPSDTIIGIEISKILDSIISEIKTDLDLGFALHLYIKEVLQNLIQEGKLFREFLSSTLN</sequence>
<reference evidence="2" key="1">
    <citation type="submission" date="2023-07" db="EMBL/GenBank/DDBJ databases">
        <authorList>
            <consortium name="AG Swart"/>
            <person name="Singh M."/>
            <person name="Singh A."/>
            <person name="Seah K."/>
            <person name="Emmerich C."/>
        </authorList>
    </citation>
    <scope>NUCLEOTIDE SEQUENCE</scope>
    <source>
        <strain evidence="2">DP1</strain>
    </source>
</reference>
<feature type="compositionally biased region" description="Basic residues" evidence="1">
    <location>
        <begin position="9"/>
        <end position="34"/>
    </location>
</feature>